<feature type="region of interest" description="Disordered" evidence="1">
    <location>
        <begin position="38"/>
        <end position="81"/>
    </location>
</feature>
<evidence type="ECO:0000313" key="3">
    <source>
        <dbReference type="EMBL" id="GGG90600.1"/>
    </source>
</evidence>
<gene>
    <name evidence="3" type="ORF">GCM10011577_11320</name>
</gene>
<reference evidence="4" key="1">
    <citation type="journal article" date="2019" name="Int. J. Syst. Evol. Microbiol.">
        <title>The Global Catalogue of Microorganisms (GCM) 10K type strain sequencing project: providing services to taxonomists for standard genome sequencing and annotation.</title>
        <authorList>
            <consortium name="The Broad Institute Genomics Platform"/>
            <consortium name="The Broad Institute Genome Sequencing Center for Infectious Disease"/>
            <person name="Wu L."/>
            <person name="Ma J."/>
        </authorList>
    </citation>
    <scope>NUCLEOTIDE SEQUENCE [LARGE SCALE GENOMIC DNA]</scope>
    <source>
        <strain evidence="4">CGMCC 1.1927</strain>
    </source>
</reference>
<name>A0ABQ1XCX2_9MICC</name>
<organism evidence="3 4">
    <name type="scientific">Pseudarthrobacter polychromogenes</name>
    <dbReference type="NCBI Taxonomy" id="1676"/>
    <lineage>
        <taxon>Bacteria</taxon>
        <taxon>Bacillati</taxon>
        <taxon>Actinomycetota</taxon>
        <taxon>Actinomycetes</taxon>
        <taxon>Micrococcales</taxon>
        <taxon>Micrococcaceae</taxon>
        <taxon>Pseudarthrobacter</taxon>
    </lineage>
</organism>
<protein>
    <submittedName>
        <fullName evidence="3">Uncharacterized protein</fullName>
    </submittedName>
</protein>
<keyword evidence="2" id="KW-0472">Membrane</keyword>
<evidence type="ECO:0000256" key="2">
    <source>
        <dbReference type="SAM" id="Phobius"/>
    </source>
</evidence>
<keyword evidence="4" id="KW-1185">Reference proteome</keyword>
<comment type="caution">
    <text evidence="3">The sequence shown here is derived from an EMBL/GenBank/DDBJ whole genome shotgun (WGS) entry which is preliminary data.</text>
</comment>
<evidence type="ECO:0000313" key="4">
    <source>
        <dbReference type="Proteomes" id="UP000596938"/>
    </source>
</evidence>
<keyword evidence="2" id="KW-1133">Transmembrane helix</keyword>
<proteinExistence type="predicted"/>
<feature type="transmembrane region" description="Helical" evidence="2">
    <location>
        <begin position="6"/>
        <end position="28"/>
    </location>
</feature>
<evidence type="ECO:0000256" key="1">
    <source>
        <dbReference type="SAM" id="MobiDB-lite"/>
    </source>
</evidence>
<dbReference type="EMBL" id="BMKU01000003">
    <property type="protein sequence ID" value="GGG90600.1"/>
    <property type="molecule type" value="Genomic_DNA"/>
</dbReference>
<feature type="compositionally biased region" description="Low complexity" evidence="1">
    <location>
        <begin position="41"/>
        <end position="53"/>
    </location>
</feature>
<sequence length="81" mass="8586">MIMDAIPSLVLVFGVAFVWLGLTVIVLLRLRRRRRGSSLVATAAAPPAGSAGTHSRKHWRLAHPLTGSAPAGRHRGGKARG</sequence>
<accession>A0ABQ1XCX2</accession>
<dbReference type="Proteomes" id="UP000596938">
    <property type="component" value="Unassembled WGS sequence"/>
</dbReference>
<keyword evidence="2" id="KW-0812">Transmembrane</keyword>
<feature type="compositionally biased region" description="Basic residues" evidence="1">
    <location>
        <begin position="72"/>
        <end position="81"/>
    </location>
</feature>